<keyword evidence="11 16" id="KW-0786">Thiamine pyrophosphate</keyword>
<evidence type="ECO:0000259" key="20">
    <source>
        <dbReference type="SMART" id="SM00861"/>
    </source>
</evidence>
<dbReference type="Proteomes" id="UP000435649">
    <property type="component" value="Unassembled WGS sequence"/>
</dbReference>
<proteinExistence type="inferred from homology"/>
<dbReference type="Pfam" id="PF22613">
    <property type="entry name" value="Transketolase_C_1"/>
    <property type="match status" value="1"/>
</dbReference>
<keyword evidence="8 17" id="KW-0479">Metal-binding</keyword>
<organism evidence="21 22">
    <name type="scientific">Victivallis lenta</name>
    <dbReference type="NCBI Taxonomy" id="2606640"/>
    <lineage>
        <taxon>Bacteria</taxon>
        <taxon>Pseudomonadati</taxon>
        <taxon>Lentisphaerota</taxon>
        <taxon>Lentisphaeria</taxon>
        <taxon>Victivallales</taxon>
        <taxon>Victivallaceae</taxon>
        <taxon>Victivallis</taxon>
    </lineage>
</organism>
<dbReference type="NCBIfam" id="TIGR00232">
    <property type="entry name" value="tktlase_bact"/>
    <property type="match status" value="1"/>
</dbReference>
<evidence type="ECO:0000256" key="15">
    <source>
        <dbReference type="PIRSR" id="PIRSR605478-2"/>
    </source>
</evidence>
<dbReference type="InterPro" id="IPR005475">
    <property type="entry name" value="Transketolase-like_Pyr-bd"/>
</dbReference>
<evidence type="ECO:0000256" key="13">
    <source>
        <dbReference type="NCBIfam" id="TIGR00232"/>
    </source>
</evidence>
<feature type="binding site" evidence="16">
    <location>
        <position position="159"/>
    </location>
    <ligand>
        <name>thiamine diphosphate</name>
        <dbReference type="ChEBI" id="CHEBI:58937"/>
    </ligand>
</feature>
<feature type="binding site" evidence="15">
    <location>
        <position position="470"/>
    </location>
    <ligand>
        <name>substrate</name>
    </ligand>
</feature>
<dbReference type="Gene3D" id="3.40.50.970">
    <property type="match status" value="2"/>
</dbReference>
<evidence type="ECO:0000256" key="6">
    <source>
        <dbReference type="ARBA" id="ARBA00013152"/>
    </source>
</evidence>
<dbReference type="SUPFAM" id="SSF52922">
    <property type="entry name" value="TK C-terminal domain-like"/>
    <property type="match status" value="1"/>
</dbReference>
<evidence type="ECO:0000256" key="17">
    <source>
        <dbReference type="PIRSR" id="PIRSR605478-4"/>
    </source>
</evidence>
<evidence type="ECO:0000256" key="7">
    <source>
        <dbReference type="ARBA" id="ARBA00022679"/>
    </source>
</evidence>
<feature type="binding site" evidence="16">
    <location>
        <position position="188"/>
    </location>
    <ligand>
        <name>thiamine diphosphate</name>
        <dbReference type="ChEBI" id="CHEBI:58937"/>
    </ligand>
</feature>
<dbReference type="RefSeq" id="WP_154416882.1">
    <property type="nucleotide sequence ID" value="NZ_VUNS01000002.1"/>
</dbReference>
<evidence type="ECO:0000256" key="18">
    <source>
        <dbReference type="PIRSR" id="PIRSR605478-5"/>
    </source>
</evidence>
<keyword evidence="7 19" id="KW-0808">Transferase</keyword>
<dbReference type="InterPro" id="IPR055152">
    <property type="entry name" value="Transketolase-like_C_2"/>
</dbReference>
<evidence type="ECO:0000256" key="19">
    <source>
        <dbReference type="RuleBase" id="RU004996"/>
    </source>
</evidence>
<dbReference type="PANTHER" id="PTHR43522:SF2">
    <property type="entry name" value="TRANSKETOLASE 1-RELATED"/>
    <property type="match status" value="1"/>
</dbReference>
<feature type="binding site" evidence="17">
    <location>
        <position position="158"/>
    </location>
    <ligand>
        <name>Mg(2+)</name>
        <dbReference type="ChEBI" id="CHEBI:18420"/>
    </ligand>
</feature>
<dbReference type="GO" id="GO:0004802">
    <property type="term" value="F:transketolase activity"/>
    <property type="evidence" value="ECO:0007669"/>
    <property type="project" value="UniProtKB-UniRule"/>
</dbReference>
<evidence type="ECO:0000256" key="11">
    <source>
        <dbReference type="ARBA" id="ARBA00023052"/>
    </source>
</evidence>
<evidence type="ECO:0000256" key="14">
    <source>
        <dbReference type="PIRSR" id="PIRSR605478-1"/>
    </source>
</evidence>
<feature type="binding site" evidence="17">
    <location>
        <position position="190"/>
    </location>
    <ligand>
        <name>Mg(2+)</name>
        <dbReference type="ChEBI" id="CHEBI:18420"/>
    </ligand>
</feature>
<dbReference type="SUPFAM" id="SSF52518">
    <property type="entry name" value="Thiamin diphosphate-binding fold (THDP-binding)"/>
    <property type="match status" value="2"/>
</dbReference>
<feature type="binding site" evidence="15">
    <location>
        <position position="358"/>
    </location>
    <ligand>
        <name>substrate</name>
    </ligand>
</feature>
<gene>
    <name evidence="21" type="primary">tkt</name>
    <name evidence="21" type="ORF">FYJ85_02410</name>
</gene>
<comment type="cofactor">
    <cofactor evidence="2">
        <name>Mn(2+)</name>
        <dbReference type="ChEBI" id="CHEBI:29035"/>
    </cofactor>
</comment>
<evidence type="ECO:0000256" key="5">
    <source>
        <dbReference type="ARBA" id="ARBA00011738"/>
    </source>
</evidence>
<protein>
    <recommendedName>
        <fullName evidence="6 13">Transketolase</fullName>
        <ecNumber evidence="6 13">2.2.1.1</ecNumber>
    </recommendedName>
</protein>
<feature type="binding site" evidence="16">
    <location>
        <position position="69"/>
    </location>
    <ligand>
        <name>thiamine diphosphate</name>
        <dbReference type="ChEBI" id="CHEBI:58937"/>
    </ligand>
</feature>
<feature type="domain" description="Transketolase-like pyrimidine-binding" evidence="20">
    <location>
        <begin position="355"/>
        <end position="525"/>
    </location>
</feature>
<dbReference type="PANTHER" id="PTHR43522">
    <property type="entry name" value="TRANSKETOLASE"/>
    <property type="match status" value="1"/>
</dbReference>
<evidence type="ECO:0000256" key="10">
    <source>
        <dbReference type="ARBA" id="ARBA00022842"/>
    </source>
</evidence>
<dbReference type="EMBL" id="VUNS01000002">
    <property type="protein sequence ID" value="MST95896.1"/>
    <property type="molecule type" value="Genomic_DNA"/>
</dbReference>
<dbReference type="FunFam" id="3.40.50.920:FF:000003">
    <property type="entry name" value="Transketolase"/>
    <property type="match status" value="1"/>
</dbReference>
<evidence type="ECO:0000256" key="2">
    <source>
        <dbReference type="ARBA" id="ARBA00001936"/>
    </source>
</evidence>
<feature type="binding site" evidence="16">
    <location>
        <position position="264"/>
    </location>
    <ligand>
        <name>thiamine diphosphate</name>
        <dbReference type="ChEBI" id="CHEBI:58937"/>
    </ligand>
</feature>
<dbReference type="Gene3D" id="3.40.50.920">
    <property type="match status" value="1"/>
</dbReference>
<dbReference type="InterPro" id="IPR033247">
    <property type="entry name" value="Transketolase_fam"/>
</dbReference>
<feature type="site" description="Important for catalytic activity" evidence="18">
    <location>
        <position position="264"/>
    </location>
</feature>
<evidence type="ECO:0000256" key="9">
    <source>
        <dbReference type="ARBA" id="ARBA00022837"/>
    </source>
</evidence>
<dbReference type="InterPro" id="IPR005474">
    <property type="entry name" value="Transketolase_N"/>
</dbReference>
<reference evidence="21 22" key="1">
    <citation type="submission" date="2019-08" db="EMBL/GenBank/DDBJ databases">
        <title>In-depth cultivation of the pig gut microbiome towards novel bacterial diversity and tailored functional studies.</title>
        <authorList>
            <person name="Wylensek D."/>
            <person name="Hitch T.C.A."/>
            <person name="Clavel T."/>
        </authorList>
    </citation>
    <scope>NUCLEOTIDE SEQUENCE [LARGE SCALE GENOMIC DNA]</scope>
    <source>
        <strain evidence="21 22">BBE-744-WT-12</strain>
    </source>
</reference>
<dbReference type="FunFam" id="3.40.50.970:FF:000004">
    <property type="entry name" value="Transketolase"/>
    <property type="match status" value="1"/>
</dbReference>
<dbReference type="FunFam" id="3.40.50.970:FF:000045">
    <property type="entry name" value="Transketolase"/>
    <property type="match status" value="1"/>
</dbReference>
<dbReference type="GO" id="GO:0006098">
    <property type="term" value="P:pentose-phosphate shunt"/>
    <property type="evidence" value="ECO:0007669"/>
    <property type="project" value="TreeGrafter"/>
</dbReference>
<feature type="binding site" evidence="15">
    <location>
        <position position="474"/>
    </location>
    <ligand>
        <name>substrate</name>
    </ligand>
</feature>
<evidence type="ECO:0000313" key="21">
    <source>
        <dbReference type="EMBL" id="MST95896.1"/>
    </source>
</evidence>
<feature type="binding site" evidence="15">
    <location>
        <position position="29"/>
    </location>
    <ligand>
        <name>substrate</name>
    </ligand>
</feature>
<keyword evidence="22" id="KW-1185">Reference proteome</keyword>
<dbReference type="Pfam" id="PF00456">
    <property type="entry name" value="Transketolase_N"/>
    <property type="match status" value="1"/>
</dbReference>
<dbReference type="InterPro" id="IPR009014">
    <property type="entry name" value="Transketo_C/PFOR_II"/>
</dbReference>
<comment type="cofactor">
    <cofactor evidence="19">
        <name>Mg(2+)</name>
        <dbReference type="ChEBI" id="CHEBI:18420"/>
    </cofactor>
    <cofactor evidence="19">
        <name>Ca(2+)</name>
        <dbReference type="ChEBI" id="CHEBI:29108"/>
    </cofactor>
    <cofactor evidence="19">
        <name>Mn(2+)</name>
        <dbReference type="ChEBI" id="CHEBI:29035"/>
    </cofactor>
    <cofactor evidence="19">
        <name>Co(2+)</name>
        <dbReference type="ChEBI" id="CHEBI:48828"/>
    </cofactor>
    <text evidence="19">Binds 1 Mg(2+) ion per subunit. Can also utilize other divalent metal cations, such as Ca(2+), Mn(2+) and Co(2+).</text>
</comment>
<accession>A0A844FXS3</accession>
<dbReference type="SMART" id="SM00861">
    <property type="entry name" value="Transket_pyr"/>
    <property type="match status" value="1"/>
</dbReference>
<dbReference type="InterPro" id="IPR020826">
    <property type="entry name" value="Transketolase_BS"/>
</dbReference>
<dbReference type="AlphaFoldDB" id="A0A844FXS3"/>
<feature type="binding site" evidence="15">
    <location>
        <position position="264"/>
    </location>
    <ligand>
        <name>substrate</name>
    </ligand>
</feature>
<dbReference type="PROSITE" id="PS00801">
    <property type="entry name" value="TRANSKETOLASE_1"/>
    <property type="match status" value="1"/>
</dbReference>
<keyword evidence="10 17" id="KW-0460">Magnesium</keyword>
<dbReference type="GO" id="GO:0046872">
    <property type="term" value="F:metal ion binding"/>
    <property type="evidence" value="ECO:0007669"/>
    <property type="project" value="UniProtKB-KW"/>
</dbReference>
<feature type="binding site" evidence="15">
    <location>
        <position position="520"/>
    </location>
    <ligand>
        <name>substrate</name>
    </ligand>
</feature>
<sequence>MYDLKKARLAANTVRMLSAEAVQKAKSGHPGMPLGCADYAMTLWYKYMRHNPKNPAWIGRDRFVLSAGHGSMLEYSLLHLFEYGLSMDELKNFRQWESKTPGHPEFGHTAGVDITTGPLGTGFASAVGMAVAKRHFAAKTGLDKAGLADNKIYVISGDGCMMEGVASEAASLAGHLKLDELVVFYDDNSITIEGQTSLAFSENVAARFTAYGWRVITLADANDPALCDAALAEAQNTDGRPTLIIGKTQIGFGAPNKQGKSSAHGEPLGVEEVEALRRNLGMPEGEFQVLPEVTEFLHSRVEELVAEAAAWDKKFQAFLDADQSRAKQIDAYLNRTVPADIKEQLLAAAPVDKPVASRASSGVVLQKAAELVPALFGGAADLAPSTKTDIKGGGDFTPENPAGRNLHFGVREFAMGCAGNGMALYGTAIPYTSTFFVFSDFMKPAIRLASLMKLHEIYVFTHDSFYVGEDGPTHEPIEQIAMLRTIPGLTVIRPAEAHEVAQAWAVALEADGPVALLLTRQDLRPYDAETAKKVDVSKGAYVIDEDEDFDIILVATGSEVNLALDSAKLLREKGVGVRVVSMPSQELFRKQEIDYQEEVLPSWCMCCVSIEAGTTFGWERFIGRDGLAIGLDHFGASAPYKVLAEKFGFTPEGVLDRIGDHFVCADEDDDCGCGCGCEEGDCGCGCGCEK</sequence>
<dbReference type="CDD" id="cd07033">
    <property type="entry name" value="TPP_PYR_DXS_TK_like"/>
    <property type="match status" value="1"/>
</dbReference>
<dbReference type="EC" id="2.2.1.1" evidence="6 13"/>
<evidence type="ECO:0000313" key="22">
    <source>
        <dbReference type="Proteomes" id="UP000435649"/>
    </source>
</evidence>
<comment type="cofactor">
    <cofactor evidence="16">
        <name>thiamine diphosphate</name>
        <dbReference type="ChEBI" id="CHEBI:58937"/>
    </cofactor>
    <text evidence="16">Binds 1 thiamine pyrophosphate per subunit. During the reaction, the substrate forms a covalent intermediate with the cofactor.</text>
</comment>
<evidence type="ECO:0000256" key="4">
    <source>
        <dbReference type="ARBA" id="ARBA00007131"/>
    </source>
</evidence>
<evidence type="ECO:0000256" key="3">
    <source>
        <dbReference type="ARBA" id="ARBA00001941"/>
    </source>
</evidence>
<comment type="similarity">
    <text evidence="4 19">Belongs to the transketolase family.</text>
</comment>
<keyword evidence="9 19" id="KW-0106">Calcium</keyword>
<comment type="subunit">
    <text evidence="5 19">Homodimer.</text>
</comment>
<feature type="binding site" evidence="17">
    <location>
        <position position="188"/>
    </location>
    <ligand>
        <name>Mg(2+)</name>
        <dbReference type="ChEBI" id="CHEBI:18420"/>
    </ligand>
</feature>
<dbReference type="InterPro" id="IPR005478">
    <property type="entry name" value="Transketolase_bac-like"/>
</dbReference>
<comment type="cofactor">
    <cofactor evidence="1">
        <name>Ca(2+)</name>
        <dbReference type="ChEBI" id="CHEBI:29108"/>
    </cofactor>
</comment>
<dbReference type="Pfam" id="PF02779">
    <property type="entry name" value="Transket_pyr"/>
    <property type="match status" value="1"/>
</dbReference>
<evidence type="ECO:0000256" key="8">
    <source>
        <dbReference type="ARBA" id="ARBA00022723"/>
    </source>
</evidence>
<feature type="binding site" evidence="15">
    <location>
        <position position="462"/>
    </location>
    <ligand>
        <name>substrate</name>
    </ligand>
</feature>
<comment type="function">
    <text evidence="19">Catalyzes the transfer of a two-carbon ketol group from a ketose donor to an aldose acceptor, via a covalent intermediate with the cofactor thiamine pyrophosphate.</text>
</comment>
<comment type="catalytic activity">
    <reaction evidence="12 19">
        <text>D-sedoheptulose 7-phosphate + D-glyceraldehyde 3-phosphate = aldehydo-D-ribose 5-phosphate + D-xylulose 5-phosphate</text>
        <dbReference type="Rhea" id="RHEA:10508"/>
        <dbReference type="ChEBI" id="CHEBI:57483"/>
        <dbReference type="ChEBI" id="CHEBI:57737"/>
        <dbReference type="ChEBI" id="CHEBI:58273"/>
        <dbReference type="ChEBI" id="CHEBI:59776"/>
        <dbReference type="EC" id="2.2.1.1"/>
    </reaction>
</comment>
<feature type="binding site" evidence="16">
    <location>
        <position position="438"/>
    </location>
    <ligand>
        <name>thiamine diphosphate</name>
        <dbReference type="ChEBI" id="CHEBI:58937"/>
    </ligand>
</feature>
<dbReference type="InterPro" id="IPR029061">
    <property type="entry name" value="THDP-binding"/>
</dbReference>
<evidence type="ECO:0000256" key="12">
    <source>
        <dbReference type="ARBA" id="ARBA00049473"/>
    </source>
</evidence>
<feature type="binding site" evidence="15">
    <location>
        <position position="385"/>
    </location>
    <ligand>
        <name>substrate</name>
    </ligand>
</feature>
<comment type="cofactor">
    <cofactor evidence="17">
        <name>Mg(2+)</name>
        <dbReference type="ChEBI" id="CHEBI:18420"/>
    </cofactor>
    <text evidence="17">Binds 1 Mg(2+) ion per subunit. Can also utilize other divalent metal cations, such as Ca(2+), Mn(2+) and Co(2+).</text>
</comment>
<dbReference type="CDD" id="cd02012">
    <property type="entry name" value="TPP_TK"/>
    <property type="match status" value="1"/>
</dbReference>
<evidence type="ECO:0000256" key="1">
    <source>
        <dbReference type="ARBA" id="ARBA00001913"/>
    </source>
</evidence>
<feature type="active site" description="Proton donor" evidence="14">
    <location>
        <position position="412"/>
    </location>
</feature>
<evidence type="ECO:0000256" key="16">
    <source>
        <dbReference type="PIRSR" id="PIRSR605478-3"/>
    </source>
</evidence>
<comment type="cofactor">
    <cofactor evidence="3">
        <name>Co(2+)</name>
        <dbReference type="ChEBI" id="CHEBI:48828"/>
    </cofactor>
</comment>
<comment type="caution">
    <text evidence="21">The sequence shown here is derived from an EMBL/GenBank/DDBJ whole genome shotgun (WGS) entry which is preliminary data.</text>
</comment>
<dbReference type="InterPro" id="IPR049557">
    <property type="entry name" value="Transketolase_CS"/>
</dbReference>
<name>A0A844FXS3_9BACT</name>
<feature type="binding site" evidence="16">
    <location>
        <begin position="117"/>
        <end position="119"/>
    </location>
    <ligand>
        <name>thiamine diphosphate</name>
        <dbReference type="ChEBI" id="CHEBI:58937"/>
    </ligand>
</feature>
<dbReference type="GO" id="GO:0005829">
    <property type="term" value="C:cytosol"/>
    <property type="evidence" value="ECO:0007669"/>
    <property type="project" value="TreeGrafter"/>
</dbReference>
<dbReference type="PROSITE" id="PS00802">
    <property type="entry name" value="TRANSKETOLASE_2"/>
    <property type="match status" value="1"/>
</dbReference>
<feature type="site" description="Important for catalytic activity" evidence="18">
    <location>
        <position position="29"/>
    </location>
</feature>